<dbReference type="PANTHER" id="PTHR22926:SF3">
    <property type="entry name" value="UNDECAPRENYL-PHOSPHATE ALPHA-N-ACETYLGLUCOSAMINYL 1-PHOSPHATE TRANSFERASE"/>
    <property type="match status" value="1"/>
</dbReference>
<keyword evidence="5 8" id="KW-1133">Transmembrane helix</keyword>
<evidence type="ECO:0000313" key="9">
    <source>
        <dbReference type="EMBL" id="OGC27840.1"/>
    </source>
</evidence>
<evidence type="ECO:0000256" key="4">
    <source>
        <dbReference type="ARBA" id="ARBA00022692"/>
    </source>
</evidence>
<evidence type="ECO:0008006" key="11">
    <source>
        <dbReference type="Google" id="ProtNLM"/>
    </source>
</evidence>
<gene>
    <name evidence="9" type="ORF">A3K49_02395</name>
</gene>
<feature type="transmembrane region" description="Helical" evidence="8">
    <location>
        <begin position="291"/>
        <end position="311"/>
    </location>
</feature>
<reference evidence="9 10" key="1">
    <citation type="journal article" date="2016" name="Nat. Commun.">
        <title>Thousands of microbial genomes shed light on interconnected biogeochemical processes in an aquifer system.</title>
        <authorList>
            <person name="Anantharaman K."/>
            <person name="Brown C.T."/>
            <person name="Hug L.A."/>
            <person name="Sharon I."/>
            <person name="Castelle C.J."/>
            <person name="Probst A.J."/>
            <person name="Thomas B.C."/>
            <person name="Singh A."/>
            <person name="Wilkins M.J."/>
            <person name="Karaoz U."/>
            <person name="Brodie E.L."/>
            <person name="Williams K.H."/>
            <person name="Hubbard S.S."/>
            <person name="Banfield J.F."/>
        </authorList>
    </citation>
    <scope>NUCLEOTIDE SEQUENCE [LARGE SCALE GENOMIC DNA]</scope>
</reference>
<sequence>MVTNLMVFIISLIGALIFTPLAKWLSVKTGILDKPGFRKIHDQPIPRMGGEAILLAIAMGLLFYFPNQRELWSVLLFGFLFVVFGLIDDADIKIRARNKILSHLLFSFMFIYFSGITLTFFSMDWINWLITACFITFMTNSMNMLDGMDGLVAGLSCLTAGFFAVLAVNSGQQDLLLLSLAIMGGALGFLRYNFNPASIFLGEAGSTLLGFLMAMLAVKLNIFTLWNIALSLGIERLQIISFVVPLIILGIPIFDTYFVFSNRFLHRIKFSQPGKDHSHHRIHLMGFSQKATVLTLYAVQIVLGSIGLAMIRADIQQFFALLLIVAVFFVSFTMLLLRVKVYEHHERPA</sequence>
<evidence type="ECO:0000256" key="1">
    <source>
        <dbReference type="ARBA" id="ARBA00004651"/>
    </source>
</evidence>
<evidence type="ECO:0000256" key="6">
    <source>
        <dbReference type="ARBA" id="ARBA00023136"/>
    </source>
</evidence>
<feature type="transmembrane region" description="Helical" evidence="8">
    <location>
        <begin position="71"/>
        <end position="88"/>
    </location>
</feature>
<dbReference type="GO" id="GO:0071555">
    <property type="term" value="P:cell wall organization"/>
    <property type="evidence" value="ECO:0007669"/>
    <property type="project" value="TreeGrafter"/>
</dbReference>
<comment type="cofactor">
    <cofactor evidence="7">
        <name>Mg(2+)</name>
        <dbReference type="ChEBI" id="CHEBI:18420"/>
    </cofactor>
</comment>
<evidence type="ECO:0000256" key="2">
    <source>
        <dbReference type="ARBA" id="ARBA00022475"/>
    </source>
</evidence>
<dbReference type="AlphaFoldDB" id="A0A1F4T5M2"/>
<feature type="transmembrane region" description="Helical" evidence="8">
    <location>
        <begin position="6"/>
        <end position="27"/>
    </location>
</feature>
<evidence type="ECO:0000256" key="5">
    <source>
        <dbReference type="ARBA" id="ARBA00022989"/>
    </source>
</evidence>
<keyword evidence="7" id="KW-0479">Metal-binding</keyword>
<accession>A0A1F4T5M2</accession>
<feature type="transmembrane region" description="Helical" evidence="8">
    <location>
        <begin position="175"/>
        <end position="194"/>
    </location>
</feature>
<feature type="transmembrane region" description="Helical" evidence="8">
    <location>
        <begin position="206"/>
        <end position="226"/>
    </location>
</feature>
<feature type="transmembrane region" description="Helical" evidence="8">
    <location>
        <begin position="100"/>
        <end position="119"/>
    </location>
</feature>
<evidence type="ECO:0000256" key="8">
    <source>
        <dbReference type="SAM" id="Phobius"/>
    </source>
</evidence>
<dbReference type="Proteomes" id="UP000178602">
    <property type="component" value="Unassembled WGS sequence"/>
</dbReference>
<name>A0A1F4T5M2_UNCSA</name>
<feature type="transmembrane region" description="Helical" evidence="8">
    <location>
        <begin position="317"/>
        <end position="337"/>
    </location>
</feature>
<dbReference type="InterPro" id="IPR000715">
    <property type="entry name" value="Glycosyl_transferase_4"/>
</dbReference>
<dbReference type="GO" id="GO:0005886">
    <property type="term" value="C:plasma membrane"/>
    <property type="evidence" value="ECO:0007669"/>
    <property type="project" value="UniProtKB-SubCell"/>
</dbReference>
<keyword evidence="3" id="KW-0808">Transferase</keyword>
<dbReference type="PANTHER" id="PTHR22926">
    <property type="entry name" value="PHOSPHO-N-ACETYLMURAMOYL-PENTAPEPTIDE-TRANSFERASE"/>
    <property type="match status" value="1"/>
</dbReference>
<feature type="transmembrane region" description="Helical" evidence="8">
    <location>
        <begin position="48"/>
        <end position="65"/>
    </location>
</feature>
<feature type="transmembrane region" description="Helical" evidence="8">
    <location>
        <begin position="238"/>
        <end position="260"/>
    </location>
</feature>
<keyword evidence="7" id="KW-0460">Magnesium</keyword>
<keyword evidence="2" id="KW-1003">Cell membrane</keyword>
<evidence type="ECO:0000313" key="10">
    <source>
        <dbReference type="Proteomes" id="UP000178602"/>
    </source>
</evidence>
<dbReference type="GO" id="GO:0009103">
    <property type="term" value="P:lipopolysaccharide biosynthetic process"/>
    <property type="evidence" value="ECO:0007669"/>
    <property type="project" value="TreeGrafter"/>
</dbReference>
<protein>
    <recommendedName>
        <fullName evidence="11">Undecaprenyl-phosphate alpha-N-acetylglucosaminyl 1-phosphate transferase</fullName>
    </recommendedName>
</protein>
<feature type="transmembrane region" description="Helical" evidence="8">
    <location>
        <begin position="150"/>
        <end position="169"/>
    </location>
</feature>
<keyword evidence="4 8" id="KW-0812">Transmembrane</keyword>
<evidence type="ECO:0000256" key="7">
    <source>
        <dbReference type="PIRSR" id="PIRSR600715-1"/>
    </source>
</evidence>
<comment type="caution">
    <text evidence="9">The sequence shown here is derived from an EMBL/GenBank/DDBJ whole genome shotgun (WGS) entry which is preliminary data.</text>
</comment>
<dbReference type="Pfam" id="PF00953">
    <property type="entry name" value="Glycos_transf_4"/>
    <property type="match status" value="1"/>
</dbReference>
<evidence type="ECO:0000256" key="3">
    <source>
        <dbReference type="ARBA" id="ARBA00022679"/>
    </source>
</evidence>
<organism evidence="9 10">
    <name type="scientific">candidate division WOR-1 bacterium RIFOXYC12_FULL_54_18</name>
    <dbReference type="NCBI Taxonomy" id="1802584"/>
    <lineage>
        <taxon>Bacteria</taxon>
        <taxon>Bacillati</taxon>
        <taxon>Saganbacteria</taxon>
    </lineage>
</organism>
<dbReference type="GO" id="GO:0044038">
    <property type="term" value="P:cell wall macromolecule biosynthetic process"/>
    <property type="evidence" value="ECO:0007669"/>
    <property type="project" value="TreeGrafter"/>
</dbReference>
<keyword evidence="6 8" id="KW-0472">Membrane</keyword>
<comment type="subcellular location">
    <subcellularLocation>
        <location evidence="1">Cell membrane</location>
        <topology evidence="1">Multi-pass membrane protein</topology>
    </subcellularLocation>
</comment>
<dbReference type="GO" id="GO:0046872">
    <property type="term" value="F:metal ion binding"/>
    <property type="evidence" value="ECO:0007669"/>
    <property type="project" value="UniProtKB-KW"/>
</dbReference>
<feature type="binding site" evidence="7">
    <location>
        <position position="143"/>
    </location>
    <ligand>
        <name>Mg(2+)</name>
        <dbReference type="ChEBI" id="CHEBI:18420"/>
    </ligand>
</feature>
<dbReference type="GO" id="GO:0016780">
    <property type="term" value="F:phosphotransferase activity, for other substituted phosphate groups"/>
    <property type="evidence" value="ECO:0007669"/>
    <property type="project" value="InterPro"/>
</dbReference>
<dbReference type="CDD" id="cd06853">
    <property type="entry name" value="GT_WecA_like"/>
    <property type="match status" value="1"/>
</dbReference>
<dbReference type="EMBL" id="MEUG01000001">
    <property type="protein sequence ID" value="OGC27840.1"/>
    <property type="molecule type" value="Genomic_DNA"/>
</dbReference>
<proteinExistence type="predicted"/>